<comment type="caution">
    <text evidence="2">The sequence shown here is derived from an EMBL/GenBank/DDBJ whole genome shotgun (WGS) entry which is preliminary data.</text>
</comment>
<feature type="compositionally biased region" description="Gly residues" evidence="1">
    <location>
        <begin position="55"/>
        <end position="77"/>
    </location>
</feature>
<evidence type="ECO:0000313" key="2">
    <source>
        <dbReference type="EMBL" id="KAH0873778.1"/>
    </source>
</evidence>
<organism evidence="2 3">
    <name type="scientific">Brassica napus</name>
    <name type="common">Rape</name>
    <dbReference type="NCBI Taxonomy" id="3708"/>
    <lineage>
        <taxon>Eukaryota</taxon>
        <taxon>Viridiplantae</taxon>
        <taxon>Streptophyta</taxon>
        <taxon>Embryophyta</taxon>
        <taxon>Tracheophyta</taxon>
        <taxon>Spermatophyta</taxon>
        <taxon>Magnoliopsida</taxon>
        <taxon>eudicotyledons</taxon>
        <taxon>Gunneridae</taxon>
        <taxon>Pentapetalae</taxon>
        <taxon>rosids</taxon>
        <taxon>malvids</taxon>
        <taxon>Brassicales</taxon>
        <taxon>Brassicaceae</taxon>
        <taxon>Brassiceae</taxon>
        <taxon>Brassica</taxon>
    </lineage>
</organism>
<dbReference type="EMBL" id="JAGKQM010000016">
    <property type="protein sequence ID" value="KAH0873778.1"/>
    <property type="molecule type" value="Genomic_DNA"/>
</dbReference>
<name>A0ABQ7Z0U7_BRANA</name>
<protein>
    <submittedName>
        <fullName evidence="2">Uncharacterized protein</fullName>
    </submittedName>
</protein>
<feature type="compositionally biased region" description="Low complexity" evidence="1">
    <location>
        <begin position="133"/>
        <end position="143"/>
    </location>
</feature>
<proteinExistence type="predicted"/>
<feature type="compositionally biased region" description="Polar residues" evidence="1">
    <location>
        <begin position="81"/>
        <end position="132"/>
    </location>
</feature>
<keyword evidence="3" id="KW-1185">Reference proteome</keyword>
<gene>
    <name evidence="2" type="ORF">HID58_071140</name>
</gene>
<reference evidence="2 3" key="1">
    <citation type="submission" date="2021-05" db="EMBL/GenBank/DDBJ databases">
        <title>Genome Assembly of Synthetic Allotetraploid Brassica napus Reveals Homoeologous Exchanges between Subgenomes.</title>
        <authorList>
            <person name="Davis J.T."/>
        </authorList>
    </citation>
    <scope>NUCLEOTIDE SEQUENCE [LARGE SCALE GENOMIC DNA]</scope>
    <source>
        <strain evidence="3">cv. Da-Ae</strain>
        <tissue evidence="2">Seedling</tissue>
    </source>
</reference>
<accession>A0ABQ7Z0U7</accession>
<evidence type="ECO:0000313" key="3">
    <source>
        <dbReference type="Proteomes" id="UP000824890"/>
    </source>
</evidence>
<dbReference type="Proteomes" id="UP000824890">
    <property type="component" value="Unassembled WGS sequence"/>
</dbReference>
<evidence type="ECO:0000256" key="1">
    <source>
        <dbReference type="SAM" id="MobiDB-lite"/>
    </source>
</evidence>
<sequence length="268" mass="29194">MREVVCHVLDHLREEGPQTTTRRLEAVKVLRLLGVELSLNRFLSLDFRFKKSVKGRGGGGGASRGSGRGATRGGSQAGGVCSSSGRIYFASNPSTSNLRDSVSALENSPPSETLRQSPAVSASSPTRDGSSSPTEQHPHQTQNPHPPPPQNLMTLDDLLGIPGRENHLPVLSLVPKDVQSNIAPASSEPYGITTIRELRCFSYIFFLLCDLILARFPPSSIQGTSNWVGRFHLTETCSNEHGFSHSNYQKKKKLLSQIYTAGKHSLMF</sequence>
<feature type="region of interest" description="Disordered" evidence="1">
    <location>
        <begin position="53"/>
        <end position="151"/>
    </location>
</feature>